<proteinExistence type="predicted"/>
<comment type="caution">
    <text evidence="1">The sequence shown here is derived from an EMBL/GenBank/DDBJ whole genome shotgun (WGS) entry which is preliminary data.</text>
</comment>
<organism evidence="1 2">
    <name type="scientific">Cetraspora pellucida</name>
    <dbReference type="NCBI Taxonomy" id="1433469"/>
    <lineage>
        <taxon>Eukaryota</taxon>
        <taxon>Fungi</taxon>
        <taxon>Fungi incertae sedis</taxon>
        <taxon>Mucoromycota</taxon>
        <taxon>Glomeromycotina</taxon>
        <taxon>Glomeromycetes</taxon>
        <taxon>Diversisporales</taxon>
        <taxon>Gigasporaceae</taxon>
        <taxon>Cetraspora</taxon>
    </lineage>
</organism>
<name>A0A9N9NUJ7_9GLOM</name>
<evidence type="ECO:0000313" key="1">
    <source>
        <dbReference type="EMBL" id="CAG8773168.1"/>
    </source>
</evidence>
<gene>
    <name evidence="1" type="ORF">CPELLU_LOCUS15984</name>
</gene>
<evidence type="ECO:0000313" key="2">
    <source>
        <dbReference type="Proteomes" id="UP000789759"/>
    </source>
</evidence>
<reference evidence="1" key="1">
    <citation type="submission" date="2021-06" db="EMBL/GenBank/DDBJ databases">
        <authorList>
            <person name="Kallberg Y."/>
            <person name="Tangrot J."/>
            <person name="Rosling A."/>
        </authorList>
    </citation>
    <scope>NUCLEOTIDE SEQUENCE</scope>
    <source>
        <strain evidence="1">FL966</strain>
    </source>
</reference>
<keyword evidence="2" id="KW-1185">Reference proteome</keyword>
<sequence length="41" mass="4848">MVKNDDIPNEKKFLDINIHVKKAPSYHILTKQDYRVVEYSG</sequence>
<protein>
    <submittedName>
        <fullName evidence="1">15610_t:CDS:1</fullName>
    </submittedName>
</protein>
<dbReference type="AlphaFoldDB" id="A0A9N9NUJ7"/>
<dbReference type="EMBL" id="CAJVQA010022299">
    <property type="protein sequence ID" value="CAG8773168.1"/>
    <property type="molecule type" value="Genomic_DNA"/>
</dbReference>
<dbReference type="Proteomes" id="UP000789759">
    <property type="component" value="Unassembled WGS sequence"/>
</dbReference>
<accession>A0A9N9NUJ7</accession>